<dbReference type="PANTHER" id="PTHR30011">
    <property type="entry name" value="ALKANESULFONATE MONOOXYGENASE-RELATED"/>
    <property type="match status" value="1"/>
</dbReference>
<reference evidence="9 10" key="1">
    <citation type="submission" date="2021-01" db="EMBL/GenBank/DDBJ databases">
        <title>Whole genome shotgun sequence of Catellatospora citrea NBRC 14495.</title>
        <authorList>
            <person name="Komaki H."/>
            <person name="Tamura T."/>
        </authorList>
    </citation>
    <scope>NUCLEOTIDE SEQUENCE [LARGE SCALE GENOMIC DNA]</scope>
    <source>
        <strain evidence="9 10">NBRC 14495</strain>
    </source>
</reference>
<keyword evidence="4" id="KW-0503">Monooxygenase</keyword>
<organism evidence="9 10">
    <name type="scientific">Catellatospora citrea</name>
    <dbReference type="NCBI Taxonomy" id="53366"/>
    <lineage>
        <taxon>Bacteria</taxon>
        <taxon>Bacillati</taxon>
        <taxon>Actinomycetota</taxon>
        <taxon>Actinomycetes</taxon>
        <taxon>Micromonosporales</taxon>
        <taxon>Micromonosporaceae</taxon>
        <taxon>Catellatospora</taxon>
    </lineage>
</organism>
<evidence type="ECO:0000256" key="7">
    <source>
        <dbReference type="SAM" id="MobiDB-lite"/>
    </source>
</evidence>
<evidence type="ECO:0000256" key="1">
    <source>
        <dbReference type="ARBA" id="ARBA00022630"/>
    </source>
</evidence>
<keyword evidence="10" id="KW-1185">Reference proteome</keyword>
<evidence type="ECO:0000313" key="10">
    <source>
        <dbReference type="Proteomes" id="UP000659904"/>
    </source>
</evidence>
<gene>
    <name evidence="9" type="ORF">Cci01nite_10510</name>
</gene>
<keyword evidence="3" id="KW-0560">Oxidoreductase</keyword>
<dbReference type="Gene3D" id="3.20.20.30">
    <property type="entry name" value="Luciferase-like domain"/>
    <property type="match status" value="1"/>
</dbReference>
<dbReference type="InterPro" id="IPR011251">
    <property type="entry name" value="Luciferase-like_dom"/>
</dbReference>
<feature type="binding site" evidence="6">
    <location>
        <position position="230"/>
    </location>
    <ligand>
        <name>FMN</name>
        <dbReference type="ChEBI" id="CHEBI:58210"/>
    </ligand>
</feature>
<feature type="binding site" evidence="6">
    <location>
        <position position="154"/>
    </location>
    <ligand>
        <name>FMN</name>
        <dbReference type="ChEBI" id="CHEBI:58210"/>
    </ligand>
</feature>
<proteinExistence type="inferred from homology"/>
<keyword evidence="2 6" id="KW-0288">FMN</keyword>
<feature type="binding site" evidence="6">
    <location>
        <position position="58"/>
    </location>
    <ligand>
        <name>FMN</name>
        <dbReference type="ChEBI" id="CHEBI:58210"/>
    </ligand>
</feature>
<dbReference type="NCBIfam" id="TIGR03860">
    <property type="entry name" value="FMN_nitrolo"/>
    <property type="match status" value="1"/>
</dbReference>
<dbReference type="SUPFAM" id="SSF51679">
    <property type="entry name" value="Bacterial luciferase-like"/>
    <property type="match status" value="1"/>
</dbReference>
<dbReference type="Proteomes" id="UP000659904">
    <property type="component" value="Unassembled WGS sequence"/>
</dbReference>
<evidence type="ECO:0000256" key="3">
    <source>
        <dbReference type="ARBA" id="ARBA00023002"/>
    </source>
</evidence>
<protein>
    <submittedName>
        <fullName evidence="9">N5,N10-methylene tetrahydromethanopterin reductase</fullName>
    </submittedName>
</protein>
<name>A0A8J3K3M2_9ACTN</name>
<feature type="domain" description="Luciferase-like" evidence="8">
    <location>
        <begin position="34"/>
        <end position="386"/>
    </location>
</feature>
<dbReference type="AlphaFoldDB" id="A0A8J3K3M2"/>
<accession>A0A8J3K3M2</accession>
<dbReference type="CDD" id="cd01095">
    <property type="entry name" value="Nitrilotriacetate_monoxgenase"/>
    <property type="match status" value="1"/>
</dbReference>
<comment type="similarity">
    <text evidence="5">Belongs to the NtaA/SnaA/DszA monooxygenase family.</text>
</comment>
<dbReference type="RefSeq" id="WP_120320954.1">
    <property type="nucleotide sequence ID" value="NZ_BONH01000002.1"/>
</dbReference>
<evidence type="ECO:0000259" key="8">
    <source>
        <dbReference type="Pfam" id="PF00296"/>
    </source>
</evidence>
<evidence type="ECO:0000256" key="5">
    <source>
        <dbReference type="ARBA" id="ARBA00033748"/>
    </source>
</evidence>
<evidence type="ECO:0000256" key="4">
    <source>
        <dbReference type="ARBA" id="ARBA00023033"/>
    </source>
</evidence>
<dbReference type="Pfam" id="PF00296">
    <property type="entry name" value="Bac_luciferase"/>
    <property type="match status" value="1"/>
</dbReference>
<feature type="binding site" evidence="6">
    <location>
        <position position="158"/>
    </location>
    <ligand>
        <name>FMN</name>
        <dbReference type="ChEBI" id="CHEBI:58210"/>
    </ligand>
</feature>
<evidence type="ECO:0000256" key="2">
    <source>
        <dbReference type="ARBA" id="ARBA00022643"/>
    </source>
</evidence>
<comment type="caution">
    <text evidence="9">The sequence shown here is derived from an EMBL/GenBank/DDBJ whole genome shotgun (WGS) entry which is preliminary data.</text>
</comment>
<dbReference type="InterPro" id="IPR036661">
    <property type="entry name" value="Luciferase-like_sf"/>
</dbReference>
<dbReference type="EMBL" id="BONH01000002">
    <property type="protein sequence ID" value="GIF95957.1"/>
    <property type="molecule type" value="Genomic_DNA"/>
</dbReference>
<dbReference type="InterPro" id="IPR016215">
    <property type="entry name" value="NTA_MOA"/>
</dbReference>
<dbReference type="PIRSF" id="PIRSF000337">
    <property type="entry name" value="NTA_MOA"/>
    <property type="match status" value="1"/>
</dbReference>
<keyword evidence="1 6" id="KW-0285">Flavoprotein</keyword>
<dbReference type="PANTHER" id="PTHR30011:SF16">
    <property type="entry name" value="C2H2 FINGER DOMAIN TRANSCRIPTION FACTOR (EUROFUNG)-RELATED"/>
    <property type="match status" value="1"/>
</dbReference>
<feature type="region of interest" description="Disordered" evidence="7">
    <location>
        <begin position="435"/>
        <end position="467"/>
    </location>
</feature>
<dbReference type="InterPro" id="IPR051260">
    <property type="entry name" value="Diverse_substr_monoxygenases"/>
</dbReference>
<dbReference type="GO" id="GO:0016705">
    <property type="term" value="F:oxidoreductase activity, acting on paired donors, with incorporation or reduction of molecular oxygen"/>
    <property type="evidence" value="ECO:0007669"/>
    <property type="project" value="InterPro"/>
</dbReference>
<sequence>MPKRIHVNLFEMNCVGHISHGLWVHPDNNRHRFNDLGFWTELAELLEHGTFDAVFLADVIGAYDGFRGGPQTALREAVQIPNNDPLLLIPAMAAVTRNLGFAATFSTTYEPPFAFARRMSTLDHLTKGRVAWNVVTSYLPNAARNFGLADEVEHDRRYAIADEYLDVLYKLWEGSWDDDAVIRDRDNRVYTDPAKVRYINHVGEHYRVAGPHLSEPSRQRTPVIYQAGASDAGRGFAARHAEAVFVGGFSLDDVRANIEDTKDRAVAYGRGRDDIKFLAGAAVIVGRTDAEVDRKVAEFRRLRSVEGHLAHAGAGLDWTRYHPDERVADIIARQDPGHQRLTSRFRPEQTVGEVLERFGGFDRGPFFVAGTPKVVADELERWVDHGGIDGINLRQFLTPGTAADFIELVVPELRRRGRYRESYDDGETLRERLFGAGRPRLPDAHPGARYRDPAALAAATPEPVPVG</sequence>
<dbReference type="GO" id="GO:0004497">
    <property type="term" value="F:monooxygenase activity"/>
    <property type="evidence" value="ECO:0007669"/>
    <property type="project" value="UniProtKB-KW"/>
</dbReference>
<evidence type="ECO:0000256" key="6">
    <source>
        <dbReference type="PIRSR" id="PIRSR000337-1"/>
    </source>
</evidence>
<evidence type="ECO:0000313" key="9">
    <source>
        <dbReference type="EMBL" id="GIF95957.1"/>
    </source>
</evidence>
<feature type="binding site" evidence="6">
    <location>
        <position position="104"/>
    </location>
    <ligand>
        <name>FMN</name>
        <dbReference type="ChEBI" id="CHEBI:58210"/>
    </ligand>
</feature>